<accession>U2CKL5</accession>
<gene>
    <name evidence="1" type="ORF">HMPREF1981_01976</name>
</gene>
<organism evidence="1 2">
    <name type="scientific">Bacteroides pyogenes F0041</name>
    <dbReference type="NCBI Taxonomy" id="1321819"/>
    <lineage>
        <taxon>Bacteria</taxon>
        <taxon>Pseudomonadati</taxon>
        <taxon>Bacteroidota</taxon>
        <taxon>Bacteroidia</taxon>
        <taxon>Bacteroidales</taxon>
        <taxon>Bacteroidaceae</taxon>
        <taxon>Bacteroides</taxon>
    </lineage>
</organism>
<dbReference type="HOGENOM" id="CLU_2969893_0_0_10"/>
<name>U2CKL5_9BACE</name>
<sequence>MCLLTYRIEQNAVSAIGCERSWKYGGFLFLPKKYLCLERRVLKKFPFCESHCNFACKL</sequence>
<evidence type="ECO:0000313" key="1">
    <source>
        <dbReference type="EMBL" id="ERI85090.1"/>
    </source>
</evidence>
<evidence type="ECO:0000313" key="2">
    <source>
        <dbReference type="Proteomes" id="UP000016496"/>
    </source>
</evidence>
<dbReference type="EMBL" id="AWSV01000108">
    <property type="protein sequence ID" value="ERI85090.1"/>
    <property type="molecule type" value="Genomic_DNA"/>
</dbReference>
<reference evidence="1 2" key="1">
    <citation type="submission" date="2013-08" db="EMBL/GenBank/DDBJ databases">
        <authorList>
            <person name="Weinstock G."/>
            <person name="Sodergren E."/>
            <person name="Wylie T."/>
            <person name="Fulton L."/>
            <person name="Fulton R."/>
            <person name="Fronick C."/>
            <person name="O'Laughlin M."/>
            <person name="Godfrey J."/>
            <person name="Miner T."/>
            <person name="Herter B."/>
            <person name="Appelbaum E."/>
            <person name="Cordes M."/>
            <person name="Lek S."/>
            <person name="Wollam A."/>
            <person name="Pepin K.H."/>
            <person name="Palsikar V.B."/>
            <person name="Mitreva M."/>
            <person name="Wilson R.K."/>
        </authorList>
    </citation>
    <scope>NUCLEOTIDE SEQUENCE [LARGE SCALE GENOMIC DNA]</scope>
    <source>
        <strain evidence="1 2">F0041</strain>
    </source>
</reference>
<dbReference type="AlphaFoldDB" id="U2CKL5"/>
<comment type="caution">
    <text evidence="1">The sequence shown here is derived from an EMBL/GenBank/DDBJ whole genome shotgun (WGS) entry which is preliminary data.</text>
</comment>
<dbReference type="Proteomes" id="UP000016496">
    <property type="component" value="Unassembled WGS sequence"/>
</dbReference>
<proteinExistence type="predicted"/>
<protein>
    <submittedName>
        <fullName evidence="1">Uncharacterized protein</fullName>
    </submittedName>
</protein>